<dbReference type="KEGG" id="hspo:JGZ69_05650"/>
<dbReference type="InterPro" id="IPR011652">
    <property type="entry name" value="MORN_2"/>
</dbReference>
<reference evidence="1 2" key="1">
    <citation type="submission" date="2020-12" db="EMBL/GenBank/DDBJ databases">
        <title>Taxonomic evaluation of the Bacillus sporothermodurans group of bacteria based on whole genome sequences.</title>
        <authorList>
            <person name="Fiedler G."/>
            <person name="Herbstmann A.-D."/>
            <person name="Doll E."/>
            <person name="Wenning M."/>
            <person name="Brinks E."/>
            <person name="Kabisch J."/>
            <person name="Breitenwieser F."/>
            <person name="Lappann M."/>
            <person name="Boehnlein C."/>
            <person name="Franz C."/>
        </authorList>
    </citation>
    <scope>NUCLEOTIDE SEQUENCE [LARGE SCALE GENOMIC DNA]</scope>
    <source>
        <strain evidence="1 2">DSM 10599</strain>
    </source>
</reference>
<evidence type="ECO:0000313" key="2">
    <source>
        <dbReference type="Proteomes" id="UP000595512"/>
    </source>
</evidence>
<dbReference type="RefSeq" id="WP_107958490.1">
    <property type="nucleotide sequence ID" value="NZ_CP066701.1"/>
</dbReference>
<gene>
    <name evidence="1" type="ORF">JGZ69_05650</name>
</gene>
<sequence length="147" mass="16859">MPNDILTKEYIIQHGVEFETNLDFGGPYEQGIVEYDQNDNENLFTGLAYDLYDNGNLESYFFVENGVKQGAYVEFYPNGNIKRVGNMDKSASEGEQIEYYENGQLKSITNRIAGRAMTYKRFDEQGVLIDEKIEPTESDLIYAKKFG</sequence>
<dbReference type="AlphaFoldDB" id="A0AB37HES2"/>
<dbReference type="GeneID" id="62500641"/>
<dbReference type="EMBL" id="CP066701">
    <property type="protein sequence ID" value="QQX26349.1"/>
    <property type="molecule type" value="Genomic_DNA"/>
</dbReference>
<organism evidence="1 2">
    <name type="scientific">Heyndrickxia sporothermodurans</name>
    <dbReference type="NCBI Taxonomy" id="46224"/>
    <lineage>
        <taxon>Bacteria</taxon>
        <taxon>Bacillati</taxon>
        <taxon>Bacillota</taxon>
        <taxon>Bacilli</taxon>
        <taxon>Bacillales</taxon>
        <taxon>Bacillaceae</taxon>
        <taxon>Heyndrickxia</taxon>
    </lineage>
</organism>
<name>A0AB37HES2_9BACI</name>
<protein>
    <submittedName>
        <fullName evidence="1">Uncharacterized protein</fullName>
    </submittedName>
</protein>
<proteinExistence type="predicted"/>
<evidence type="ECO:0000313" key="1">
    <source>
        <dbReference type="EMBL" id="QQX26349.1"/>
    </source>
</evidence>
<dbReference type="Pfam" id="PF07661">
    <property type="entry name" value="MORN_2"/>
    <property type="match status" value="2"/>
</dbReference>
<dbReference type="Proteomes" id="UP000595512">
    <property type="component" value="Chromosome"/>
</dbReference>
<dbReference type="Gene3D" id="3.90.930.1">
    <property type="match status" value="1"/>
</dbReference>
<dbReference type="SUPFAM" id="SSF82185">
    <property type="entry name" value="Histone H3 K4-specific methyltransferase SET7/9 N-terminal domain"/>
    <property type="match status" value="1"/>
</dbReference>
<accession>A0AB37HES2</accession>